<feature type="transmembrane region" description="Helical" evidence="1">
    <location>
        <begin position="51"/>
        <end position="69"/>
    </location>
</feature>
<evidence type="ECO:0008006" key="4">
    <source>
        <dbReference type="Google" id="ProtNLM"/>
    </source>
</evidence>
<dbReference type="EMBL" id="MHQT01000008">
    <property type="protein sequence ID" value="OHA09979.1"/>
    <property type="molecule type" value="Genomic_DNA"/>
</dbReference>
<accession>A0A1G2LGN6</accession>
<sequence>MQDESDFDIIDAVGVGTYAYLRDRWGLKFYAPLFVLAIGGAFEAWANGSGILLTCAAVWSFGVIALANARVRKEFMRQFAAANQFVYQGSGNVAELSGALFQRGHSRSVNDMVVGQRDGRPLRFFFYRYKVGSGRSEQTYSYTVCEIALPGAGPDVVVESRRDFDFSNYAREGGREVPTESPFREHFRLTAPKDFEIEVLEIFTPEVMAWLMDRAEKYNFEFIRGRLYIFQKGHMSRREQLKELLGIAEYLVTVIAPRILRIQDDVAALHQAFGRTPTGEAA</sequence>
<feature type="transmembrane region" description="Helical" evidence="1">
    <location>
        <begin position="27"/>
        <end position="45"/>
    </location>
</feature>
<comment type="caution">
    <text evidence="2">The sequence shown here is derived from an EMBL/GenBank/DDBJ whole genome shotgun (WGS) entry which is preliminary data.</text>
</comment>
<keyword evidence="1" id="KW-0472">Membrane</keyword>
<dbReference type="AlphaFoldDB" id="A0A1G2LGN6"/>
<gene>
    <name evidence="2" type="ORF">A3A44_01540</name>
</gene>
<dbReference type="Proteomes" id="UP000178977">
    <property type="component" value="Unassembled WGS sequence"/>
</dbReference>
<evidence type="ECO:0000256" key="1">
    <source>
        <dbReference type="SAM" id="Phobius"/>
    </source>
</evidence>
<name>A0A1G2LGN6_9BACT</name>
<evidence type="ECO:0000313" key="3">
    <source>
        <dbReference type="Proteomes" id="UP000178977"/>
    </source>
</evidence>
<reference evidence="2 3" key="1">
    <citation type="journal article" date="2016" name="Nat. Commun.">
        <title>Thousands of microbial genomes shed light on interconnected biogeochemical processes in an aquifer system.</title>
        <authorList>
            <person name="Anantharaman K."/>
            <person name="Brown C.T."/>
            <person name="Hug L.A."/>
            <person name="Sharon I."/>
            <person name="Castelle C.J."/>
            <person name="Probst A.J."/>
            <person name="Thomas B.C."/>
            <person name="Singh A."/>
            <person name="Wilkins M.J."/>
            <person name="Karaoz U."/>
            <person name="Brodie E.L."/>
            <person name="Williams K.H."/>
            <person name="Hubbard S.S."/>
            <person name="Banfield J.F."/>
        </authorList>
    </citation>
    <scope>NUCLEOTIDE SEQUENCE [LARGE SCALE GENOMIC DNA]</scope>
</reference>
<evidence type="ECO:0000313" key="2">
    <source>
        <dbReference type="EMBL" id="OHA09979.1"/>
    </source>
</evidence>
<keyword evidence="1" id="KW-0812">Transmembrane</keyword>
<proteinExistence type="predicted"/>
<protein>
    <recommendedName>
        <fullName evidence="4">DUF3137 domain-containing protein</fullName>
    </recommendedName>
</protein>
<dbReference type="STRING" id="1802281.A3A44_01540"/>
<organism evidence="2 3">
    <name type="scientific">Candidatus Sungbacteria bacterium RIFCSPLOWO2_01_FULL_60_25</name>
    <dbReference type="NCBI Taxonomy" id="1802281"/>
    <lineage>
        <taxon>Bacteria</taxon>
        <taxon>Candidatus Sungiibacteriota</taxon>
    </lineage>
</organism>
<keyword evidence="1" id="KW-1133">Transmembrane helix</keyword>